<dbReference type="Pfam" id="PF11167">
    <property type="entry name" value="DUF2953"/>
    <property type="match status" value="1"/>
</dbReference>
<dbReference type="EMBL" id="BMIW01000021">
    <property type="protein sequence ID" value="GGG05740.1"/>
    <property type="molecule type" value="Genomic_DNA"/>
</dbReference>
<proteinExistence type="predicted"/>
<accession>A0ABQ1VYL0</accession>
<keyword evidence="1" id="KW-1133">Transmembrane helix</keyword>
<sequence>MWIWLGSGLFLLFLIIVVLLLSQIKLRLMAKKNNKDDMVLIDVTLLYGLVSLHYNVPTIELNNLRDGLIIKGEQSSNLNERQTANHEQAIHINKQKIKQWTEEFKMMLEATLGLKGWIQSTFRHLRVTRLDWSTYIALSDAAHTATLTGFAWAIKSTLVGFLSYHISLRQRPKLLVVPKFGVSPSFVSELQCTAQIRLGYAIYALFVLIFRVLRENKGLRKWLKLLKRSNREGRDDGDQASRA</sequence>
<comment type="caution">
    <text evidence="2">The sequence shown here is derived from an EMBL/GenBank/DDBJ whole genome shotgun (WGS) entry which is preliminary data.</text>
</comment>
<keyword evidence="1" id="KW-0472">Membrane</keyword>
<feature type="transmembrane region" description="Helical" evidence="1">
    <location>
        <begin position="6"/>
        <end position="26"/>
    </location>
</feature>
<reference evidence="3" key="1">
    <citation type="journal article" date="2019" name="Int. J. Syst. Evol. Microbiol.">
        <title>The Global Catalogue of Microorganisms (GCM) 10K type strain sequencing project: providing services to taxonomists for standard genome sequencing and annotation.</title>
        <authorList>
            <consortium name="The Broad Institute Genomics Platform"/>
            <consortium name="The Broad Institute Genome Sequencing Center for Infectious Disease"/>
            <person name="Wu L."/>
            <person name="Ma J."/>
        </authorList>
    </citation>
    <scope>NUCLEOTIDE SEQUENCE [LARGE SCALE GENOMIC DNA]</scope>
    <source>
        <strain evidence="3">CGMCC 1.15420</strain>
    </source>
</reference>
<name>A0ABQ1VYL0_9BACL</name>
<evidence type="ECO:0000256" key="1">
    <source>
        <dbReference type="SAM" id="Phobius"/>
    </source>
</evidence>
<feature type="transmembrane region" description="Helical" evidence="1">
    <location>
        <begin position="194"/>
        <end position="213"/>
    </location>
</feature>
<keyword evidence="1" id="KW-0812">Transmembrane</keyword>
<keyword evidence="3" id="KW-1185">Reference proteome</keyword>
<evidence type="ECO:0000313" key="3">
    <source>
        <dbReference type="Proteomes" id="UP000608420"/>
    </source>
</evidence>
<feature type="transmembrane region" description="Helical" evidence="1">
    <location>
        <begin position="38"/>
        <end position="56"/>
    </location>
</feature>
<dbReference type="Proteomes" id="UP000608420">
    <property type="component" value="Unassembled WGS sequence"/>
</dbReference>
<dbReference type="RefSeq" id="WP_120462319.1">
    <property type="nucleotide sequence ID" value="NZ_BMIW01000021.1"/>
</dbReference>
<evidence type="ECO:0000313" key="2">
    <source>
        <dbReference type="EMBL" id="GGG05740.1"/>
    </source>
</evidence>
<evidence type="ECO:0008006" key="4">
    <source>
        <dbReference type="Google" id="ProtNLM"/>
    </source>
</evidence>
<dbReference type="InterPro" id="IPR021338">
    <property type="entry name" value="DUF2953"/>
</dbReference>
<organism evidence="2 3">
    <name type="scientific">Paenibacillus aceti</name>
    <dbReference type="NCBI Taxonomy" id="1820010"/>
    <lineage>
        <taxon>Bacteria</taxon>
        <taxon>Bacillati</taxon>
        <taxon>Bacillota</taxon>
        <taxon>Bacilli</taxon>
        <taxon>Bacillales</taxon>
        <taxon>Paenibacillaceae</taxon>
        <taxon>Paenibacillus</taxon>
    </lineage>
</organism>
<protein>
    <recommendedName>
        <fullName evidence="4">DUF2953 domain-containing protein</fullName>
    </recommendedName>
</protein>
<gene>
    <name evidence="2" type="ORF">GCM10010913_29440</name>
</gene>